<dbReference type="Pfam" id="PF00560">
    <property type="entry name" value="LRR_1"/>
    <property type="match status" value="2"/>
</dbReference>
<evidence type="ECO:0000313" key="3">
    <source>
        <dbReference type="Proteomes" id="UP001396334"/>
    </source>
</evidence>
<dbReference type="SUPFAM" id="SSF52047">
    <property type="entry name" value="RNI-like"/>
    <property type="match status" value="1"/>
</dbReference>
<evidence type="ECO:0000256" key="1">
    <source>
        <dbReference type="SAM" id="MobiDB-lite"/>
    </source>
</evidence>
<sequence>MFGDRSLVVESGSRLAVNWRPKKSWKILADIVSFELQIKALSLSSCESVAWLAQDEASRRNPFRAWCFSKIPLGFSNLGTLTYLNLSNAMFKDSITAQLSKAPSLLPSWNSIFRVLRSLETTHLLTILCHGLKNLRKLKLSGVNLSEVSQSTLWAKPISNLTNQRFLDLSNCRISGEIPVEIPEIEKVRALDLSANNFTGSIPAEVGQGNISENIPQFIGDIKDLRILWLEFNLFKGEGRCKRKGGSGMELNDAVLINESCGTPHVIAGHVGIEMDQGNNDKKGPGNQSKNIADDSKLLP</sequence>
<evidence type="ECO:0000313" key="2">
    <source>
        <dbReference type="EMBL" id="KAK8478571.1"/>
    </source>
</evidence>
<keyword evidence="3" id="KW-1185">Reference proteome</keyword>
<dbReference type="EMBL" id="JBBPBN010001343">
    <property type="protein sequence ID" value="KAK8478571.1"/>
    <property type="molecule type" value="Genomic_DNA"/>
</dbReference>
<organism evidence="2 3">
    <name type="scientific">Hibiscus sabdariffa</name>
    <name type="common">roselle</name>
    <dbReference type="NCBI Taxonomy" id="183260"/>
    <lineage>
        <taxon>Eukaryota</taxon>
        <taxon>Viridiplantae</taxon>
        <taxon>Streptophyta</taxon>
        <taxon>Embryophyta</taxon>
        <taxon>Tracheophyta</taxon>
        <taxon>Spermatophyta</taxon>
        <taxon>Magnoliopsida</taxon>
        <taxon>eudicotyledons</taxon>
        <taxon>Gunneridae</taxon>
        <taxon>Pentapetalae</taxon>
        <taxon>rosids</taxon>
        <taxon>malvids</taxon>
        <taxon>Malvales</taxon>
        <taxon>Malvaceae</taxon>
        <taxon>Malvoideae</taxon>
        <taxon>Hibiscus</taxon>
    </lineage>
</organism>
<dbReference type="PANTHER" id="PTHR48057">
    <property type="entry name" value="LEUCINE-RICH REPEAT SERINE/THREONINE-PROTEIN KINASE 1"/>
    <property type="match status" value="1"/>
</dbReference>
<accession>A0ABR1ZDW6</accession>
<comment type="caution">
    <text evidence="2">The sequence shown here is derived from an EMBL/GenBank/DDBJ whole genome shotgun (WGS) entry which is preliminary data.</text>
</comment>
<proteinExistence type="predicted"/>
<dbReference type="InterPro" id="IPR001611">
    <property type="entry name" value="Leu-rich_rpt"/>
</dbReference>
<feature type="region of interest" description="Disordered" evidence="1">
    <location>
        <begin position="275"/>
        <end position="300"/>
    </location>
</feature>
<dbReference type="PANTHER" id="PTHR48057:SF17">
    <property type="entry name" value="LRR RECEPTOR-LIKE SERINE_THREONINE-PROTEIN KINASE FLS2"/>
    <property type="match status" value="1"/>
</dbReference>
<name>A0ABR1ZDW6_9ROSI</name>
<protein>
    <submittedName>
        <fullName evidence="2">Uncharacterized protein</fullName>
    </submittedName>
</protein>
<dbReference type="InterPro" id="IPR052595">
    <property type="entry name" value="LRRC69/RLP"/>
</dbReference>
<dbReference type="Proteomes" id="UP001396334">
    <property type="component" value="Unassembled WGS sequence"/>
</dbReference>
<reference evidence="2 3" key="1">
    <citation type="journal article" date="2024" name="G3 (Bethesda)">
        <title>Genome assembly of Hibiscus sabdariffa L. provides insights into metabolisms of medicinal natural products.</title>
        <authorList>
            <person name="Kim T."/>
        </authorList>
    </citation>
    <scope>NUCLEOTIDE SEQUENCE [LARGE SCALE GENOMIC DNA]</scope>
    <source>
        <strain evidence="2">TK-2024</strain>
        <tissue evidence="2">Old leaves</tissue>
    </source>
</reference>
<dbReference type="InterPro" id="IPR032675">
    <property type="entry name" value="LRR_dom_sf"/>
</dbReference>
<dbReference type="Gene3D" id="3.80.10.10">
    <property type="entry name" value="Ribonuclease Inhibitor"/>
    <property type="match status" value="1"/>
</dbReference>
<gene>
    <name evidence="2" type="ORF">V6N11_076725</name>
</gene>